<evidence type="ECO:0000256" key="2">
    <source>
        <dbReference type="ARBA" id="ARBA00022723"/>
    </source>
</evidence>
<dbReference type="GO" id="GO:0008237">
    <property type="term" value="F:metallopeptidase activity"/>
    <property type="evidence" value="ECO:0007669"/>
    <property type="project" value="UniProtKB-KW"/>
</dbReference>
<keyword evidence="4" id="KW-0862">Zinc</keyword>
<dbReference type="OrthoDB" id="9804482at2"/>
<keyword evidence="5" id="KW-0482">Metalloprotease</keyword>
<evidence type="ECO:0000256" key="1">
    <source>
        <dbReference type="ARBA" id="ARBA00022670"/>
    </source>
</evidence>
<proteinExistence type="predicted"/>
<sequence length="175" mass="19436">MRQYQFDFERADTQQHVLAEATLPTLAEDARYASVKRVSLVFEGSLQDRPCITSTEAAKTFFAGYWKRHPANDQEQFIVACLDTKHRVQCVVKVTVGTLDASLVHPREVFKPAMIEGSSAILLSHNHPSGNTEPSREDIQVTDQLTEAGKLLGITVLDHIIHGDGTGDVLSIREH</sequence>
<dbReference type="PANTHER" id="PTHR30471:SF3">
    <property type="entry name" value="UPF0758 PROTEIN YEES-RELATED"/>
    <property type="match status" value="1"/>
</dbReference>
<gene>
    <name evidence="7" type="ORF">Q31b_23340</name>
</gene>
<dbReference type="Gene3D" id="3.40.140.10">
    <property type="entry name" value="Cytidine Deaminase, domain 2"/>
    <property type="match status" value="1"/>
</dbReference>
<dbReference type="PANTHER" id="PTHR30471">
    <property type="entry name" value="DNA REPAIR PROTEIN RADC"/>
    <property type="match status" value="1"/>
</dbReference>
<keyword evidence="2" id="KW-0479">Metal-binding</keyword>
<comment type="caution">
    <text evidence="7">The sequence shown here is derived from an EMBL/GenBank/DDBJ whole genome shotgun (WGS) entry which is preliminary data.</text>
</comment>
<keyword evidence="1" id="KW-0645">Protease</keyword>
<evidence type="ECO:0000259" key="6">
    <source>
        <dbReference type="PROSITE" id="PS50249"/>
    </source>
</evidence>
<dbReference type="PROSITE" id="PS01302">
    <property type="entry name" value="UPF0758"/>
    <property type="match status" value="1"/>
</dbReference>
<dbReference type="Pfam" id="PF04002">
    <property type="entry name" value="RadC"/>
    <property type="match status" value="1"/>
</dbReference>
<keyword evidence="3" id="KW-0378">Hydrolase</keyword>
<reference evidence="7 8" key="1">
    <citation type="submission" date="2019-02" db="EMBL/GenBank/DDBJ databases">
        <title>Deep-cultivation of Planctomycetes and their phenomic and genomic characterization uncovers novel biology.</title>
        <authorList>
            <person name="Wiegand S."/>
            <person name="Jogler M."/>
            <person name="Boedeker C."/>
            <person name="Pinto D."/>
            <person name="Vollmers J."/>
            <person name="Rivas-Marin E."/>
            <person name="Kohn T."/>
            <person name="Peeters S.H."/>
            <person name="Heuer A."/>
            <person name="Rast P."/>
            <person name="Oberbeckmann S."/>
            <person name="Bunk B."/>
            <person name="Jeske O."/>
            <person name="Meyerdierks A."/>
            <person name="Storesund J.E."/>
            <person name="Kallscheuer N."/>
            <person name="Luecker S."/>
            <person name="Lage O.M."/>
            <person name="Pohl T."/>
            <person name="Merkel B.J."/>
            <person name="Hornburger P."/>
            <person name="Mueller R.-W."/>
            <person name="Bruemmer F."/>
            <person name="Labrenz M."/>
            <person name="Spormann A.M."/>
            <person name="Op Den Camp H."/>
            <person name="Overmann J."/>
            <person name="Amann R."/>
            <person name="Jetten M.S.M."/>
            <person name="Mascher T."/>
            <person name="Medema M.H."/>
            <person name="Devos D.P."/>
            <person name="Kaster A.-K."/>
            <person name="Ovreas L."/>
            <person name="Rohde M."/>
            <person name="Galperin M.Y."/>
            <person name="Jogler C."/>
        </authorList>
    </citation>
    <scope>NUCLEOTIDE SEQUENCE [LARGE SCALE GENOMIC DNA]</scope>
    <source>
        <strain evidence="7 8">Q31b</strain>
    </source>
</reference>
<evidence type="ECO:0000313" key="8">
    <source>
        <dbReference type="Proteomes" id="UP000315471"/>
    </source>
</evidence>
<dbReference type="InterPro" id="IPR001405">
    <property type="entry name" value="UPF0758"/>
</dbReference>
<dbReference type="EMBL" id="SJPY01000003">
    <property type="protein sequence ID" value="TWU43296.1"/>
    <property type="molecule type" value="Genomic_DNA"/>
</dbReference>
<keyword evidence="8" id="KW-1185">Reference proteome</keyword>
<dbReference type="AlphaFoldDB" id="A0A5C6E750"/>
<evidence type="ECO:0000313" key="7">
    <source>
        <dbReference type="EMBL" id="TWU43296.1"/>
    </source>
</evidence>
<dbReference type="CDD" id="cd08071">
    <property type="entry name" value="MPN_DUF2466"/>
    <property type="match status" value="1"/>
</dbReference>
<dbReference type="InterPro" id="IPR020891">
    <property type="entry name" value="UPF0758_CS"/>
</dbReference>
<dbReference type="InterPro" id="IPR037518">
    <property type="entry name" value="MPN"/>
</dbReference>
<protein>
    <recommendedName>
        <fullName evidence="6">MPN domain-containing protein</fullName>
    </recommendedName>
</protein>
<feature type="domain" description="MPN" evidence="6">
    <location>
        <begin position="51"/>
        <end position="175"/>
    </location>
</feature>
<accession>A0A5C6E750</accession>
<organism evidence="7 8">
    <name type="scientific">Novipirellula aureliae</name>
    <dbReference type="NCBI Taxonomy" id="2527966"/>
    <lineage>
        <taxon>Bacteria</taxon>
        <taxon>Pseudomonadati</taxon>
        <taxon>Planctomycetota</taxon>
        <taxon>Planctomycetia</taxon>
        <taxon>Pirellulales</taxon>
        <taxon>Pirellulaceae</taxon>
        <taxon>Novipirellula</taxon>
    </lineage>
</organism>
<dbReference type="InterPro" id="IPR025657">
    <property type="entry name" value="RadC_JAB"/>
</dbReference>
<evidence type="ECO:0000256" key="4">
    <source>
        <dbReference type="ARBA" id="ARBA00022833"/>
    </source>
</evidence>
<dbReference type="PROSITE" id="PS50249">
    <property type="entry name" value="MPN"/>
    <property type="match status" value="1"/>
</dbReference>
<evidence type="ECO:0000256" key="3">
    <source>
        <dbReference type="ARBA" id="ARBA00022801"/>
    </source>
</evidence>
<evidence type="ECO:0000256" key="5">
    <source>
        <dbReference type="ARBA" id="ARBA00023049"/>
    </source>
</evidence>
<name>A0A5C6E750_9BACT</name>
<dbReference type="Proteomes" id="UP000315471">
    <property type="component" value="Unassembled WGS sequence"/>
</dbReference>
<dbReference type="GO" id="GO:0006508">
    <property type="term" value="P:proteolysis"/>
    <property type="evidence" value="ECO:0007669"/>
    <property type="project" value="UniProtKB-KW"/>
</dbReference>
<dbReference type="RefSeq" id="WP_146599748.1">
    <property type="nucleotide sequence ID" value="NZ_SJPY01000003.1"/>
</dbReference>
<dbReference type="GO" id="GO:0046872">
    <property type="term" value="F:metal ion binding"/>
    <property type="evidence" value="ECO:0007669"/>
    <property type="project" value="UniProtKB-KW"/>
</dbReference>